<feature type="domain" description="SASH1/NUB1 homeodomain-like" evidence="1">
    <location>
        <begin position="10"/>
        <end position="69"/>
    </location>
</feature>
<evidence type="ECO:0000313" key="2">
    <source>
        <dbReference type="EMBL" id="PKU34976.1"/>
    </source>
</evidence>
<dbReference type="GO" id="GO:2000058">
    <property type="term" value="P:regulation of ubiquitin-dependent protein catabolic process"/>
    <property type="evidence" value="ECO:0007669"/>
    <property type="project" value="TreeGrafter"/>
</dbReference>
<protein>
    <recommendedName>
        <fullName evidence="1">SASH1/NUB1 homeodomain-like domain-containing protein</fullName>
    </recommendedName>
</protein>
<dbReference type="InterPro" id="IPR039749">
    <property type="entry name" value="NUB1"/>
</dbReference>
<dbReference type="OrthoDB" id="434245at2759"/>
<dbReference type="AlphaFoldDB" id="A0A2I0TME2"/>
<reference evidence="3" key="2">
    <citation type="submission" date="2017-12" db="EMBL/GenBank/DDBJ databases">
        <title>Genome sequence of the Bar-tailed Godwit (Limosa lapponica baueri).</title>
        <authorList>
            <person name="Lima N.C.B."/>
            <person name="Parody-Merino A.M."/>
            <person name="Battley P.F."/>
            <person name="Fidler A.E."/>
            <person name="Prosdocimi F."/>
        </authorList>
    </citation>
    <scope>NUCLEOTIDE SEQUENCE [LARGE SCALE GENOMIC DNA]</scope>
</reference>
<organism evidence="2 3">
    <name type="scientific">Limosa lapponica baueri</name>
    <dbReference type="NCBI Taxonomy" id="1758121"/>
    <lineage>
        <taxon>Eukaryota</taxon>
        <taxon>Metazoa</taxon>
        <taxon>Chordata</taxon>
        <taxon>Craniata</taxon>
        <taxon>Vertebrata</taxon>
        <taxon>Euteleostomi</taxon>
        <taxon>Archelosauria</taxon>
        <taxon>Archosauria</taxon>
        <taxon>Dinosauria</taxon>
        <taxon>Saurischia</taxon>
        <taxon>Theropoda</taxon>
        <taxon>Coelurosauria</taxon>
        <taxon>Aves</taxon>
        <taxon>Neognathae</taxon>
        <taxon>Neoaves</taxon>
        <taxon>Charadriiformes</taxon>
        <taxon>Scolopacidae</taxon>
        <taxon>Limosa</taxon>
    </lineage>
</organism>
<keyword evidence="3" id="KW-1185">Reference proteome</keyword>
<dbReference type="InterPro" id="IPR058666">
    <property type="entry name" value="SASH1/NUB1_homeodomain"/>
</dbReference>
<reference evidence="3" key="1">
    <citation type="submission" date="2017-11" db="EMBL/GenBank/DDBJ databases">
        <authorList>
            <person name="Lima N.C."/>
            <person name="Parody-Merino A.M."/>
            <person name="Battley P.F."/>
            <person name="Fidler A.E."/>
            <person name="Prosdocimi F."/>
        </authorList>
    </citation>
    <scope>NUCLEOTIDE SEQUENCE [LARGE SCALE GENOMIC DNA]</scope>
</reference>
<evidence type="ECO:0000313" key="3">
    <source>
        <dbReference type="Proteomes" id="UP000233556"/>
    </source>
</evidence>
<gene>
    <name evidence="2" type="ORF">llap_14718</name>
</gene>
<evidence type="ECO:0000259" key="1">
    <source>
        <dbReference type="Pfam" id="PF26285"/>
    </source>
</evidence>
<name>A0A2I0TME2_LIMLA</name>
<dbReference type="Proteomes" id="UP000233556">
    <property type="component" value="Unassembled WGS sequence"/>
</dbReference>
<dbReference type="Pfam" id="PF26285">
    <property type="entry name" value="SASH1_Homeodomain"/>
    <property type="match status" value="1"/>
</dbReference>
<sequence length="102" mass="11790">MAQKKYLIAKLTSCLREDKIQLWKPPYTNEKKEAGKEIKDLVQKYSSKLNINENDTENMLEEIRCKAIERGTGNENFKVTGIARLEIYLPRRKVSDIAENSG</sequence>
<proteinExistence type="predicted"/>
<dbReference type="PANTHER" id="PTHR12948:SF3">
    <property type="entry name" value="NEDD8 ULTIMATE BUSTER 1"/>
    <property type="match status" value="1"/>
</dbReference>
<dbReference type="EMBL" id="KZ508649">
    <property type="protein sequence ID" value="PKU34976.1"/>
    <property type="molecule type" value="Genomic_DNA"/>
</dbReference>
<dbReference type="PANTHER" id="PTHR12948">
    <property type="entry name" value="NEDD8 ULTIMATE BUSTER-1 BS4 PROTEIN"/>
    <property type="match status" value="1"/>
</dbReference>
<accession>A0A2I0TME2</accession>